<reference evidence="3 4" key="1">
    <citation type="submission" date="2016-10" db="EMBL/GenBank/DDBJ databases">
        <title>Genome sequence of the basidiomycete white-rot fungus Trametes pubescens.</title>
        <authorList>
            <person name="Makela M.R."/>
            <person name="Granchi Z."/>
            <person name="Peng M."/>
            <person name="De Vries R.P."/>
            <person name="Grigoriev I."/>
            <person name="Riley R."/>
            <person name="Hilden K."/>
        </authorList>
    </citation>
    <scope>NUCLEOTIDE SEQUENCE [LARGE SCALE GENOMIC DNA]</scope>
    <source>
        <strain evidence="3 4">FBCC735</strain>
    </source>
</reference>
<organism evidence="3 4">
    <name type="scientific">Trametes pubescens</name>
    <name type="common">White-rot fungus</name>
    <dbReference type="NCBI Taxonomy" id="154538"/>
    <lineage>
        <taxon>Eukaryota</taxon>
        <taxon>Fungi</taxon>
        <taxon>Dikarya</taxon>
        <taxon>Basidiomycota</taxon>
        <taxon>Agaricomycotina</taxon>
        <taxon>Agaricomycetes</taxon>
        <taxon>Polyporales</taxon>
        <taxon>Polyporaceae</taxon>
        <taxon>Trametes</taxon>
    </lineage>
</organism>
<evidence type="ECO:0000313" key="4">
    <source>
        <dbReference type="Proteomes" id="UP000184267"/>
    </source>
</evidence>
<gene>
    <name evidence="3" type="ORF">TRAPUB_12621</name>
</gene>
<dbReference type="Proteomes" id="UP000184267">
    <property type="component" value="Unassembled WGS sequence"/>
</dbReference>
<dbReference type="STRING" id="154538.A0A1M2VTB3"/>
<keyword evidence="4" id="KW-1185">Reference proteome</keyword>
<feature type="domain" description="DUF8212" evidence="2">
    <location>
        <begin position="239"/>
        <end position="269"/>
    </location>
</feature>
<sequence length="342" mass="38658">MPSMRLLSSTNLHVEFNLFNGPSAVTGGYAILSHVWQGVEQSHREMASLEDANATVDDPRVSIKARECCRLAQAYGLRWFWIDASCIDQRNSAELSEAVRSMHEWYAGASICFAYLADVERPLDPALMDIRAAGSAFRRSAYFRRAWTLQELLAPRRLVFLYIDWSELGEKHDLADVLQEITRIHPDVLTFRRPLSDFSVAHRLSWASGRDARRPEDKAYSLMGLFGIHMCVRYGEGVKAFRRLQEEILKMIRDHTLLAWDESQDTRNPSPLGPFAPSPAAFKSVSRLVAVNFKDFVAVMGPLCDASHSREPVSLTLLAIGSLLANRYQVLATHRPSRPPRD</sequence>
<protein>
    <submittedName>
        <fullName evidence="3">Vegetative incompatibility protein HET-E-1</fullName>
    </submittedName>
</protein>
<dbReference type="InterPro" id="IPR010730">
    <property type="entry name" value="HET"/>
</dbReference>
<dbReference type="PANTHER" id="PTHR10622">
    <property type="entry name" value="HET DOMAIN-CONTAINING PROTEIN"/>
    <property type="match status" value="1"/>
</dbReference>
<dbReference type="Pfam" id="PF26640">
    <property type="entry name" value="DUF8212"/>
    <property type="match status" value="1"/>
</dbReference>
<dbReference type="AlphaFoldDB" id="A0A1M2VTB3"/>
<accession>A0A1M2VTB3</accession>
<dbReference type="PANTHER" id="PTHR10622:SF10">
    <property type="entry name" value="HET DOMAIN-CONTAINING PROTEIN"/>
    <property type="match status" value="1"/>
</dbReference>
<dbReference type="OMA" id="ECCRLAQ"/>
<dbReference type="EMBL" id="MNAD01000727">
    <property type="protein sequence ID" value="OJT10845.1"/>
    <property type="molecule type" value="Genomic_DNA"/>
</dbReference>
<dbReference type="Pfam" id="PF06985">
    <property type="entry name" value="HET"/>
    <property type="match status" value="1"/>
</dbReference>
<name>A0A1M2VTB3_TRAPU</name>
<evidence type="ECO:0000313" key="3">
    <source>
        <dbReference type="EMBL" id="OJT10845.1"/>
    </source>
</evidence>
<proteinExistence type="predicted"/>
<dbReference type="InterPro" id="IPR058525">
    <property type="entry name" value="DUF8212"/>
</dbReference>
<feature type="domain" description="Heterokaryon incompatibility" evidence="1">
    <location>
        <begin position="29"/>
        <end position="119"/>
    </location>
</feature>
<dbReference type="OrthoDB" id="2757588at2759"/>
<comment type="caution">
    <text evidence="3">The sequence shown here is derived from an EMBL/GenBank/DDBJ whole genome shotgun (WGS) entry which is preliminary data.</text>
</comment>
<evidence type="ECO:0000259" key="2">
    <source>
        <dbReference type="Pfam" id="PF26640"/>
    </source>
</evidence>
<evidence type="ECO:0000259" key="1">
    <source>
        <dbReference type="Pfam" id="PF06985"/>
    </source>
</evidence>